<proteinExistence type="predicted"/>
<dbReference type="InterPro" id="IPR014951">
    <property type="entry name" value="DUF1822"/>
</dbReference>
<evidence type="ECO:0000313" key="2">
    <source>
        <dbReference type="Proteomes" id="UP000326678"/>
    </source>
</evidence>
<dbReference type="EMBL" id="CP045227">
    <property type="protein sequence ID" value="QFS51998.1"/>
    <property type="molecule type" value="Genomic_DNA"/>
</dbReference>
<accession>A0A5P8WGU4</accession>
<name>A0A5P8WGU4_9NOSO</name>
<reference evidence="1 2" key="1">
    <citation type="submission" date="2019-10" db="EMBL/GenBank/DDBJ databases">
        <title>Genomic and transcriptomic insights into the perfect genentic adaptation of a filamentous nitrogen-fixing cyanobacterium to rice fields.</title>
        <authorList>
            <person name="Chen Z."/>
        </authorList>
    </citation>
    <scope>NUCLEOTIDE SEQUENCE [LARGE SCALE GENOMIC DNA]</scope>
    <source>
        <strain evidence="1">CCNUC1</strain>
    </source>
</reference>
<gene>
    <name evidence="1" type="ORF">GXM_09492</name>
</gene>
<dbReference type="Proteomes" id="UP000326678">
    <property type="component" value="Chromosome Gxm2"/>
</dbReference>
<dbReference type="Pfam" id="PF08852">
    <property type="entry name" value="DUF1822"/>
    <property type="match status" value="1"/>
</dbReference>
<sequence>MKIMNTKHEQTSFTIPLSIEAHGKANQRKQGISNTEDGKKIYLNTLAVYAVNYYLDCMGFETKGSNADNSNPWMLSLIDLADLEVKNIGKIECRPVLPDAEYLEIPTEVRSDRIAYVAVQFNQSLKEATILGFTTQTLAKVPLTQLQSVDNLLDYLTAKEQAVKVNIRQWLEGVITEGWLNVEEIFNPRELSFRFARNFSVTKCKKVDMGLRLNGTSVVLIIKLNPKNKEIADVKNQNQGEIDIIVQVHPDREKSVSLPPGLKLVVTDENGQEVDAVTSRQNDDWVEIALSAELNEEFCVEIILGESKVTQDFVV</sequence>
<evidence type="ECO:0000313" key="1">
    <source>
        <dbReference type="EMBL" id="QFS51998.1"/>
    </source>
</evidence>
<dbReference type="KEGG" id="nsh:GXM_09492"/>
<evidence type="ECO:0008006" key="3">
    <source>
        <dbReference type="Google" id="ProtNLM"/>
    </source>
</evidence>
<dbReference type="AlphaFoldDB" id="A0A5P8WGU4"/>
<protein>
    <recommendedName>
        <fullName evidence="3">DUF1822 family protein</fullName>
    </recommendedName>
</protein>
<organism evidence="1 2">
    <name type="scientific">Nostoc sphaeroides CCNUC1</name>
    <dbReference type="NCBI Taxonomy" id="2653204"/>
    <lineage>
        <taxon>Bacteria</taxon>
        <taxon>Bacillati</taxon>
        <taxon>Cyanobacteriota</taxon>
        <taxon>Cyanophyceae</taxon>
        <taxon>Nostocales</taxon>
        <taxon>Nostocaceae</taxon>
        <taxon>Nostoc</taxon>
    </lineage>
</organism>
<keyword evidence="2" id="KW-1185">Reference proteome</keyword>